<feature type="signal peptide" evidence="3">
    <location>
        <begin position="1"/>
        <end position="29"/>
    </location>
</feature>
<dbReference type="Proteomes" id="UP001606300">
    <property type="component" value="Unassembled WGS sequence"/>
</dbReference>
<dbReference type="PANTHER" id="PTHR42715:SF10">
    <property type="entry name" value="BETA-GLUCOSIDASE"/>
    <property type="match status" value="1"/>
</dbReference>
<keyword evidence="6" id="KW-1185">Reference proteome</keyword>
<sequence length="741" mass="78051">MKRNRQKYLLRLLAPTLVPALLCANAASAETHAARDAPDARAARVEAQMTDAERMGLLVGVMPIPFPGLKADFPPGVPPTAGYVPGVPRLGVPPQLATDAGLGVGNPNLARPGDVATAMPSGLALASSFDAALAARVGATVASEARAKGFNVLLAGGMNLARDPRNGRNFEYLGEDPLLAGVLAGHSIKAIQQQGVVSTIKHFALNGQETLRFYADSVIAEAPLRESELLAFQIGIEIGQPGSVMCAYNLVNGHKACGNDFLLNTVLKRDWGYKGWVMSDWGAVSAAEFINAGLDQQAGSQLDKQVWFGQPLQALIDAGTVSKARVSDAVRRMLRSFYALGIEAPYAPQPIDYKANAQVALEAARAGLVLLKNEGGLLPLDKAALAGKNVLVVGANADFGVLSGGGSSQVFSSNGKPRFASGDATDPSTTFTRQVFTPGAPLAALKAALPDAKFRFNTGYSPDTAAAYAAHADLVVVFATKWEGEAFDSGSLALPQGQDELIAKLAAANRNVVVVLQTGNPVTMPWLRDVRAVLQAWYPGQEGAQAIAEAMTGATNPSGRLPVSFPQSIAQWPRAALPGLGLVERTPVKVVYDEGADAGYRWFAKTGLTPLFPFGHGLSYTRFTHSGAWARHDAKQGVELGLTVSNDGALAGADVPQAYLIARNGQKLQRLVGFGKLPLKAGERQSLTVKVDPRLLADYREEKGLGGWTLPAGTYTFAFGKSAAELGEPVELKLPAQRLKP</sequence>
<dbReference type="Pfam" id="PF14310">
    <property type="entry name" value="Fn3-like"/>
    <property type="match status" value="1"/>
</dbReference>
<organism evidence="5 6">
    <name type="scientific">Pelomonas dachongensis</name>
    <dbReference type="NCBI Taxonomy" id="3299029"/>
    <lineage>
        <taxon>Bacteria</taxon>
        <taxon>Pseudomonadati</taxon>
        <taxon>Pseudomonadota</taxon>
        <taxon>Betaproteobacteria</taxon>
        <taxon>Burkholderiales</taxon>
        <taxon>Sphaerotilaceae</taxon>
        <taxon>Roseateles</taxon>
    </lineage>
</organism>
<dbReference type="PRINTS" id="PR00133">
    <property type="entry name" value="GLHYDRLASE3"/>
</dbReference>
<dbReference type="RefSeq" id="WP_394471082.1">
    <property type="nucleotide sequence ID" value="NZ_JBIGHY010000004.1"/>
</dbReference>
<dbReference type="Gene3D" id="2.60.40.10">
    <property type="entry name" value="Immunoglobulins"/>
    <property type="match status" value="1"/>
</dbReference>
<dbReference type="Gene3D" id="3.40.50.1700">
    <property type="entry name" value="Glycoside hydrolase family 3 C-terminal domain"/>
    <property type="match status" value="1"/>
</dbReference>
<evidence type="ECO:0000313" key="6">
    <source>
        <dbReference type="Proteomes" id="UP001606300"/>
    </source>
</evidence>
<dbReference type="SUPFAM" id="SSF51445">
    <property type="entry name" value="(Trans)glycosidases"/>
    <property type="match status" value="1"/>
</dbReference>
<dbReference type="SMART" id="SM01217">
    <property type="entry name" value="Fn3_like"/>
    <property type="match status" value="1"/>
</dbReference>
<dbReference type="Pfam" id="PF01915">
    <property type="entry name" value="Glyco_hydro_3_C"/>
    <property type="match status" value="1"/>
</dbReference>
<dbReference type="InterPro" id="IPR036881">
    <property type="entry name" value="Glyco_hydro_3_C_sf"/>
</dbReference>
<protein>
    <submittedName>
        <fullName evidence="5">Beta-glucosidase</fullName>
    </submittedName>
</protein>
<comment type="caution">
    <text evidence="5">The sequence shown here is derived from an EMBL/GenBank/DDBJ whole genome shotgun (WGS) entry which is preliminary data.</text>
</comment>
<name>A0ABW7EPC9_9BURK</name>
<evidence type="ECO:0000259" key="4">
    <source>
        <dbReference type="SMART" id="SM01217"/>
    </source>
</evidence>
<dbReference type="InterPro" id="IPR050288">
    <property type="entry name" value="Cellulose_deg_GH3"/>
</dbReference>
<dbReference type="InterPro" id="IPR036962">
    <property type="entry name" value="Glyco_hydro_3_N_sf"/>
</dbReference>
<comment type="similarity">
    <text evidence="1">Belongs to the glycosyl hydrolase 3 family.</text>
</comment>
<dbReference type="InterPro" id="IPR026891">
    <property type="entry name" value="Fn3-like"/>
</dbReference>
<evidence type="ECO:0000313" key="5">
    <source>
        <dbReference type="EMBL" id="MFG6415022.1"/>
    </source>
</evidence>
<dbReference type="PANTHER" id="PTHR42715">
    <property type="entry name" value="BETA-GLUCOSIDASE"/>
    <property type="match status" value="1"/>
</dbReference>
<dbReference type="InterPro" id="IPR017853">
    <property type="entry name" value="GH"/>
</dbReference>
<evidence type="ECO:0000256" key="3">
    <source>
        <dbReference type="SAM" id="SignalP"/>
    </source>
</evidence>
<keyword evidence="3" id="KW-0732">Signal</keyword>
<accession>A0ABW7EPC9</accession>
<dbReference type="InterPro" id="IPR001764">
    <property type="entry name" value="Glyco_hydro_3_N"/>
</dbReference>
<reference evidence="5 6" key="1">
    <citation type="submission" date="2024-09" db="EMBL/GenBank/DDBJ databases">
        <title>Novel species of the genus Pelomonas and Roseateles isolated from streams.</title>
        <authorList>
            <person name="Lu H."/>
        </authorList>
    </citation>
    <scope>NUCLEOTIDE SEQUENCE [LARGE SCALE GENOMIC DNA]</scope>
    <source>
        <strain evidence="5 6">DC23W</strain>
    </source>
</reference>
<dbReference type="Gene3D" id="3.20.20.300">
    <property type="entry name" value="Glycoside hydrolase, family 3, N-terminal domain"/>
    <property type="match status" value="1"/>
</dbReference>
<evidence type="ECO:0000256" key="1">
    <source>
        <dbReference type="ARBA" id="ARBA00005336"/>
    </source>
</evidence>
<evidence type="ECO:0000256" key="2">
    <source>
        <dbReference type="ARBA" id="ARBA00022801"/>
    </source>
</evidence>
<keyword evidence="2" id="KW-0378">Hydrolase</keyword>
<dbReference type="EMBL" id="JBIGHY010000004">
    <property type="protein sequence ID" value="MFG6415022.1"/>
    <property type="molecule type" value="Genomic_DNA"/>
</dbReference>
<dbReference type="Pfam" id="PF00933">
    <property type="entry name" value="Glyco_hydro_3"/>
    <property type="match status" value="1"/>
</dbReference>
<feature type="domain" description="Fibronectin type III-like" evidence="4">
    <location>
        <begin position="654"/>
        <end position="723"/>
    </location>
</feature>
<feature type="chain" id="PRO_5046913503" evidence="3">
    <location>
        <begin position="30"/>
        <end position="741"/>
    </location>
</feature>
<gene>
    <name evidence="5" type="ORF">ACG02S_14070</name>
</gene>
<dbReference type="InterPro" id="IPR002772">
    <property type="entry name" value="Glyco_hydro_3_C"/>
</dbReference>
<dbReference type="SUPFAM" id="SSF52279">
    <property type="entry name" value="Beta-D-glucan exohydrolase, C-terminal domain"/>
    <property type="match status" value="1"/>
</dbReference>
<dbReference type="InterPro" id="IPR013783">
    <property type="entry name" value="Ig-like_fold"/>
</dbReference>
<proteinExistence type="inferred from homology"/>